<keyword evidence="5" id="KW-1185">Reference proteome</keyword>
<reference evidence="4 5" key="1">
    <citation type="submission" date="2020-07" db="EMBL/GenBank/DDBJ databases">
        <title>Description of Limosilactobacillus balticus sp. nov., Limosilactobacillus agrestis sp. nov., Limosilactobacillus albertensis sp. nov., Limosilactobacillus rudii sp. nov., Limosilactobacillus fastidiosus sp. nov., five novel Limosilactobacillus species isolated from the vertebrate gastrointestinal tract, and proposal of 6 subspecies of Limosilactobacillus reuteri adapted to the gastrointestinal tract of specific vertebrate hosts.</title>
        <authorList>
            <person name="Li F."/>
            <person name="Cheng C."/>
            <person name="Zheng J."/>
            <person name="Quevedo R.M."/>
            <person name="Li J."/>
            <person name="Roos S."/>
            <person name="Gaenzle M.G."/>
            <person name="Walter J."/>
        </authorList>
    </citation>
    <scope>NUCLEOTIDE SEQUENCE [LARGE SCALE GENOMIC DNA]</scope>
    <source>
        <strain evidence="3 4">WF-MA3-C</strain>
        <strain evidence="2 5">WF-MO7-1</strain>
    </source>
</reference>
<feature type="compositionally biased region" description="Basic residues" evidence="1">
    <location>
        <begin position="44"/>
        <end position="55"/>
    </location>
</feature>
<evidence type="ECO:0000313" key="2">
    <source>
        <dbReference type="EMBL" id="MBB1063291.1"/>
    </source>
</evidence>
<dbReference type="EMBL" id="JACIUZ010000039">
    <property type="protein sequence ID" value="MBB1063291.1"/>
    <property type="molecule type" value="Genomic_DNA"/>
</dbReference>
<evidence type="ECO:0000313" key="3">
    <source>
        <dbReference type="EMBL" id="MBB1086069.1"/>
    </source>
</evidence>
<evidence type="ECO:0000313" key="5">
    <source>
        <dbReference type="Proteomes" id="UP000544052"/>
    </source>
</evidence>
<protein>
    <submittedName>
        <fullName evidence="3">Uncharacterized protein</fullName>
    </submittedName>
</protein>
<evidence type="ECO:0000313" key="4">
    <source>
        <dbReference type="Proteomes" id="UP000518255"/>
    </source>
</evidence>
<dbReference type="RefSeq" id="WP_182580954.1">
    <property type="nucleotide sequence ID" value="NZ_JACIUY010000050.1"/>
</dbReference>
<dbReference type="Proteomes" id="UP000518255">
    <property type="component" value="Unassembled WGS sequence"/>
</dbReference>
<gene>
    <name evidence="3" type="ORF">H5R63_04585</name>
    <name evidence="2" type="ORF">H5R64_05880</name>
</gene>
<dbReference type="EMBL" id="JACIUY010000050">
    <property type="protein sequence ID" value="MBB1086069.1"/>
    <property type="molecule type" value="Genomic_DNA"/>
</dbReference>
<name>A0A7W3YBU3_9LACO</name>
<feature type="compositionally biased region" description="Basic and acidic residues" evidence="1">
    <location>
        <begin position="27"/>
        <end position="36"/>
    </location>
</feature>
<proteinExistence type="predicted"/>
<accession>A0A7W3YBU3</accession>
<sequence>MDVVVFIVSLIIGAYIVNDLSKPNNSKHLDSQDDKQLTQGRASATKKHIEIKKRSSIATSSKTTDERNVPLHVKSDEHNLSGFVEKINWNKTKNGQLQCWITLNAGNEEVTLCKYINTKFKGLIERYQAIDDSDYIQVGYRKKNGYRNITDMRILKK</sequence>
<feature type="region of interest" description="Disordered" evidence="1">
    <location>
        <begin position="26"/>
        <end position="66"/>
    </location>
</feature>
<comment type="caution">
    <text evidence="3">The sequence shown here is derived from an EMBL/GenBank/DDBJ whole genome shotgun (WGS) entry which is preliminary data.</text>
</comment>
<dbReference type="Proteomes" id="UP000544052">
    <property type="component" value="Unassembled WGS sequence"/>
</dbReference>
<organism evidence="3 4">
    <name type="scientific">Limosilactobacillus fastidiosus</name>
    <dbReference type="NCBI Taxonomy" id="2759855"/>
    <lineage>
        <taxon>Bacteria</taxon>
        <taxon>Bacillati</taxon>
        <taxon>Bacillota</taxon>
        <taxon>Bacilli</taxon>
        <taxon>Lactobacillales</taxon>
        <taxon>Lactobacillaceae</taxon>
        <taxon>Limosilactobacillus</taxon>
    </lineage>
</organism>
<evidence type="ECO:0000256" key="1">
    <source>
        <dbReference type="SAM" id="MobiDB-lite"/>
    </source>
</evidence>
<dbReference type="AlphaFoldDB" id="A0A7W3YBU3"/>